<evidence type="ECO:0000313" key="2">
    <source>
        <dbReference type="EMBL" id="MDV0441769.1"/>
    </source>
</evidence>
<dbReference type="EMBL" id="JAWDKA010000004">
    <property type="protein sequence ID" value="MDV0441769.1"/>
    <property type="molecule type" value="Genomic_DNA"/>
</dbReference>
<accession>A0AAE4SAA5</accession>
<gene>
    <name evidence="2" type="ORF">McpAg1_09790</name>
</gene>
<dbReference type="Proteomes" id="UP001273136">
    <property type="component" value="Unassembled WGS sequence"/>
</dbReference>
<evidence type="ECO:0000313" key="3">
    <source>
        <dbReference type="Proteomes" id="UP001273136"/>
    </source>
</evidence>
<protein>
    <submittedName>
        <fullName evidence="2">Uncharacterized protein</fullName>
    </submittedName>
</protein>
<proteinExistence type="predicted"/>
<comment type="caution">
    <text evidence="2">The sequence shown here is derived from an EMBL/GenBank/DDBJ whole genome shotgun (WGS) entry which is preliminary data.</text>
</comment>
<feature type="region of interest" description="Disordered" evidence="1">
    <location>
        <begin position="29"/>
        <end position="70"/>
    </location>
</feature>
<organism evidence="2 3">
    <name type="scientific">Methanorbis furvi</name>
    <dbReference type="NCBI Taxonomy" id="3028299"/>
    <lineage>
        <taxon>Archaea</taxon>
        <taxon>Methanobacteriati</taxon>
        <taxon>Methanobacteriota</taxon>
        <taxon>Stenosarchaea group</taxon>
        <taxon>Methanomicrobia</taxon>
        <taxon>Methanomicrobiales</taxon>
        <taxon>Methanocorpusculaceae</taxon>
        <taxon>Methanorbis</taxon>
    </lineage>
</organism>
<sequence>MQYMPSRSRNIIEISNDIVSRTVPGKNTKITESTYTNGNQGVYTNGVDTNKERNINVPTKDEDSKNGSIQ</sequence>
<evidence type="ECO:0000256" key="1">
    <source>
        <dbReference type="SAM" id="MobiDB-lite"/>
    </source>
</evidence>
<dbReference type="AlphaFoldDB" id="A0AAE4SAA5"/>
<feature type="compositionally biased region" description="Polar residues" evidence="1">
    <location>
        <begin position="29"/>
        <end position="48"/>
    </location>
</feature>
<keyword evidence="3" id="KW-1185">Reference proteome</keyword>
<feature type="compositionally biased region" description="Basic and acidic residues" evidence="1">
    <location>
        <begin position="49"/>
        <end position="70"/>
    </location>
</feature>
<reference evidence="2" key="1">
    <citation type="submission" date="2023-06" db="EMBL/GenBank/DDBJ databases">
        <title>Genome sequence of Methancorpusculaceae sp. Ag1.</title>
        <authorList>
            <person name="Protasov E."/>
            <person name="Platt K."/>
            <person name="Poehlein A."/>
            <person name="Daniel R."/>
            <person name="Brune A."/>
        </authorList>
    </citation>
    <scope>NUCLEOTIDE SEQUENCE</scope>
    <source>
        <strain evidence="2">Ag1</strain>
    </source>
</reference>
<name>A0AAE4SAA5_9EURY</name>